<comment type="caution">
    <text evidence="2">The sequence shown here is derived from an EMBL/GenBank/DDBJ whole genome shotgun (WGS) entry which is preliminary data.</text>
</comment>
<protein>
    <submittedName>
        <fullName evidence="2">Uncharacterized protein</fullName>
    </submittedName>
</protein>
<evidence type="ECO:0000256" key="1">
    <source>
        <dbReference type="SAM" id="MobiDB-lite"/>
    </source>
</evidence>
<gene>
    <name evidence="2" type="ORF">FHP25_04810</name>
</gene>
<accession>A0A5C8PSS2</accession>
<proteinExistence type="predicted"/>
<dbReference type="EMBL" id="VDUZ01000004">
    <property type="protein sequence ID" value="TXL80356.1"/>
    <property type="molecule type" value="Genomic_DNA"/>
</dbReference>
<evidence type="ECO:0000313" key="3">
    <source>
        <dbReference type="Proteomes" id="UP000321638"/>
    </source>
</evidence>
<dbReference type="RefSeq" id="WP_147845770.1">
    <property type="nucleotide sequence ID" value="NZ_VDUZ01000004.1"/>
</dbReference>
<feature type="compositionally biased region" description="Basic and acidic residues" evidence="1">
    <location>
        <begin position="69"/>
        <end position="81"/>
    </location>
</feature>
<sequence length="81" mass="9153">MKNWRPDDELRRLLDALSAEILAAPEEEMLQAGSTTGRTLAVAVRDIRELIATANEGQEETDPGLPLTEARRRRETCLRQH</sequence>
<evidence type="ECO:0000313" key="2">
    <source>
        <dbReference type="EMBL" id="TXL80356.1"/>
    </source>
</evidence>
<dbReference type="AlphaFoldDB" id="A0A5C8PSS2"/>
<feature type="region of interest" description="Disordered" evidence="1">
    <location>
        <begin position="54"/>
        <end position="81"/>
    </location>
</feature>
<reference evidence="2 3" key="1">
    <citation type="submission" date="2019-06" db="EMBL/GenBank/DDBJ databases">
        <title>New taxonomy in bacterial strain CC-CFT640, isolated from vineyard.</title>
        <authorList>
            <person name="Lin S.-Y."/>
            <person name="Tsai C.-F."/>
            <person name="Young C.-C."/>
        </authorList>
    </citation>
    <scope>NUCLEOTIDE SEQUENCE [LARGE SCALE GENOMIC DNA]</scope>
    <source>
        <strain evidence="2 3">CC-CFT640</strain>
    </source>
</reference>
<keyword evidence="3" id="KW-1185">Reference proteome</keyword>
<name>A0A5C8PSS2_9HYPH</name>
<dbReference type="OrthoDB" id="8004856at2"/>
<dbReference type="Proteomes" id="UP000321638">
    <property type="component" value="Unassembled WGS sequence"/>
</dbReference>
<organism evidence="2 3">
    <name type="scientific">Vineibacter terrae</name>
    <dbReference type="NCBI Taxonomy" id="2586908"/>
    <lineage>
        <taxon>Bacteria</taxon>
        <taxon>Pseudomonadati</taxon>
        <taxon>Pseudomonadota</taxon>
        <taxon>Alphaproteobacteria</taxon>
        <taxon>Hyphomicrobiales</taxon>
        <taxon>Vineibacter</taxon>
    </lineage>
</organism>